<evidence type="ECO:0000256" key="12">
    <source>
        <dbReference type="ARBA" id="ARBA00034000"/>
    </source>
</evidence>
<evidence type="ECO:0000256" key="11">
    <source>
        <dbReference type="ARBA" id="ARBA00023316"/>
    </source>
</evidence>
<keyword evidence="18" id="KW-1185">Reference proteome</keyword>
<sequence>MVALCKKSLCAILAGVVSFFLSVSAAPAAFAEGGPQVSAQAAIVIHADSGKVLYEKNADEQRSMASTTKIMTALIALETAAADDPVVTITDEMVRVEGSSMGLQPGDQLTLKSLAAGMLIVSGNDAANSAAIAISGSTEAFAEKMNQRAQELGMEHTHFVTPSGLDDDAHYSTARDMATLAAAAMKNPDFAAIVGQKAMNISFITQDQTRRYTNHNKLLNLYEGCTGVKTGFTKKSGRCLVSAAERDGIRLIAVTLNAPDDWNDHMALLNDGFSQLECYPVDDSGYTATLPVTGGLARSVQVRGSAGEVAVIPRGAAERVRRIVELPRFVYAPVMEQQAVGRVRYILDGEEIAETVLTAQGCAEQAPREKSLWERLVEAVRTFFQIE</sequence>
<feature type="signal peptide" evidence="14">
    <location>
        <begin position="1"/>
        <end position="25"/>
    </location>
</feature>
<evidence type="ECO:0000313" key="17">
    <source>
        <dbReference type="EMBL" id="MCG4609742.1"/>
    </source>
</evidence>
<feature type="domain" description="Peptidase S11 D-alanyl-D-alanine carboxypeptidase A N-terminal" evidence="15">
    <location>
        <begin position="31"/>
        <end position="259"/>
    </location>
</feature>
<evidence type="ECO:0000259" key="16">
    <source>
        <dbReference type="Pfam" id="PF07943"/>
    </source>
</evidence>
<dbReference type="InterPro" id="IPR037167">
    <property type="entry name" value="Peptidase_S11_C_sf"/>
</dbReference>
<keyword evidence="7 14" id="KW-0732">Signal</keyword>
<feature type="domain" description="Peptidase S11 D-Ala-D-Ala carboxypeptidase A C-terminal" evidence="16">
    <location>
        <begin position="290"/>
        <end position="359"/>
    </location>
</feature>
<comment type="similarity">
    <text evidence="3 13">Belongs to the peptidase S11 family.</text>
</comment>
<accession>A0ABS9MHK9</accession>
<keyword evidence="6" id="KW-0645">Protease</keyword>
<evidence type="ECO:0000259" key="15">
    <source>
        <dbReference type="Pfam" id="PF00768"/>
    </source>
</evidence>
<evidence type="ECO:0000256" key="5">
    <source>
        <dbReference type="ARBA" id="ARBA00022645"/>
    </source>
</evidence>
<dbReference type="Gene3D" id="3.40.710.10">
    <property type="entry name" value="DD-peptidase/beta-lactamase superfamily"/>
    <property type="match status" value="1"/>
</dbReference>
<protein>
    <recommendedName>
        <fullName evidence="4">serine-type D-Ala-D-Ala carboxypeptidase</fullName>
        <ecNumber evidence="4">3.4.16.4</ecNumber>
    </recommendedName>
</protein>
<dbReference type="EC" id="3.4.16.4" evidence="4"/>
<dbReference type="Pfam" id="PF07943">
    <property type="entry name" value="PBP5_C"/>
    <property type="match status" value="1"/>
</dbReference>
<keyword evidence="11" id="KW-0961">Cell wall biogenesis/degradation</keyword>
<name>A0ABS9MHK9_9FIRM</name>
<dbReference type="PANTHER" id="PTHR21581:SF33">
    <property type="entry name" value="D-ALANYL-D-ALANINE CARBOXYPEPTIDASE DACB"/>
    <property type="match status" value="1"/>
</dbReference>
<keyword evidence="5 17" id="KW-0121">Carboxypeptidase</keyword>
<feature type="chain" id="PRO_5046428617" description="serine-type D-Ala-D-Ala carboxypeptidase" evidence="14">
    <location>
        <begin position="26"/>
        <end position="387"/>
    </location>
</feature>
<gene>
    <name evidence="17" type="ORF">L0P57_02130</name>
</gene>
<dbReference type="PANTHER" id="PTHR21581">
    <property type="entry name" value="D-ALANYL-D-ALANINE CARBOXYPEPTIDASE"/>
    <property type="match status" value="1"/>
</dbReference>
<dbReference type="SUPFAM" id="SSF69189">
    <property type="entry name" value="Penicillin-binding protein associated domain"/>
    <property type="match status" value="1"/>
</dbReference>
<evidence type="ECO:0000256" key="7">
    <source>
        <dbReference type="ARBA" id="ARBA00022729"/>
    </source>
</evidence>
<evidence type="ECO:0000256" key="3">
    <source>
        <dbReference type="ARBA" id="ARBA00007164"/>
    </source>
</evidence>
<dbReference type="Pfam" id="PF00768">
    <property type="entry name" value="Peptidase_S11"/>
    <property type="match status" value="1"/>
</dbReference>
<comment type="pathway">
    <text evidence="2">Cell wall biogenesis; peptidoglycan biosynthesis.</text>
</comment>
<dbReference type="InterPro" id="IPR012907">
    <property type="entry name" value="Peptidase_S11_C"/>
</dbReference>
<dbReference type="PRINTS" id="PR00725">
    <property type="entry name" value="DADACBPTASE1"/>
</dbReference>
<keyword evidence="9" id="KW-0133">Cell shape</keyword>
<evidence type="ECO:0000256" key="2">
    <source>
        <dbReference type="ARBA" id="ARBA00004752"/>
    </source>
</evidence>
<keyword evidence="10" id="KW-0573">Peptidoglycan synthesis</keyword>
<evidence type="ECO:0000256" key="14">
    <source>
        <dbReference type="SAM" id="SignalP"/>
    </source>
</evidence>
<dbReference type="InterPro" id="IPR015956">
    <property type="entry name" value="Peniciliin-bd_prot_C_sf"/>
</dbReference>
<dbReference type="Proteomes" id="UP001298681">
    <property type="component" value="Unassembled WGS sequence"/>
</dbReference>
<comment type="function">
    <text evidence="1">Removes C-terminal D-alanyl residues from sugar-peptide cell wall precursors.</text>
</comment>
<dbReference type="GO" id="GO:0004180">
    <property type="term" value="F:carboxypeptidase activity"/>
    <property type="evidence" value="ECO:0007669"/>
    <property type="project" value="UniProtKB-KW"/>
</dbReference>
<evidence type="ECO:0000256" key="8">
    <source>
        <dbReference type="ARBA" id="ARBA00022801"/>
    </source>
</evidence>
<evidence type="ECO:0000256" key="1">
    <source>
        <dbReference type="ARBA" id="ARBA00003217"/>
    </source>
</evidence>
<comment type="caution">
    <text evidence="17">The sequence shown here is derived from an EMBL/GenBank/DDBJ whole genome shotgun (WGS) entry which is preliminary data.</text>
</comment>
<reference evidence="17 18" key="1">
    <citation type="submission" date="2022-01" db="EMBL/GenBank/DDBJ databases">
        <title>Collection of gut derived symbiotic bacterial strains cultured from healthy donors.</title>
        <authorList>
            <person name="Lin H."/>
            <person name="Kohout C."/>
            <person name="Waligurski E."/>
            <person name="Pamer E.G."/>
        </authorList>
    </citation>
    <scope>NUCLEOTIDE SEQUENCE [LARGE SCALE GENOMIC DNA]</scope>
    <source>
        <strain evidence="17 18">DFI.7.58</strain>
    </source>
</reference>
<dbReference type="InterPro" id="IPR012338">
    <property type="entry name" value="Beta-lactam/transpept-like"/>
</dbReference>
<evidence type="ECO:0000256" key="9">
    <source>
        <dbReference type="ARBA" id="ARBA00022960"/>
    </source>
</evidence>
<dbReference type="RefSeq" id="WP_237966357.1">
    <property type="nucleotide sequence ID" value="NZ_JAKNHQ010000002.1"/>
</dbReference>
<evidence type="ECO:0000256" key="6">
    <source>
        <dbReference type="ARBA" id="ARBA00022670"/>
    </source>
</evidence>
<evidence type="ECO:0000256" key="13">
    <source>
        <dbReference type="RuleBase" id="RU004016"/>
    </source>
</evidence>
<evidence type="ECO:0000313" key="18">
    <source>
        <dbReference type="Proteomes" id="UP001298681"/>
    </source>
</evidence>
<comment type="catalytic activity">
    <reaction evidence="12">
        <text>Preferential cleavage: (Ac)2-L-Lys-D-Ala-|-D-Ala. Also transpeptidation of peptidyl-alanyl moieties that are N-acyl substituents of D-alanine.</text>
        <dbReference type="EC" id="3.4.16.4"/>
    </reaction>
</comment>
<dbReference type="Gene3D" id="2.60.410.10">
    <property type="entry name" value="D-Ala-D-Ala carboxypeptidase, C-terminal domain"/>
    <property type="match status" value="1"/>
</dbReference>
<dbReference type="EMBL" id="JAKNHQ010000002">
    <property type="protein sequence ID" value="MCG4609742.1"/>
    <property type="molecule type" value="Genomic_DNA"/>
</dbReference>
<dbReference type="SUPFAM" id="SSF56601">
    <property type="entry name" value="beta-lactamase/transpeptidase-like"/>
    <property type="match status" value="1"/>
</dbReference>
<evidence type="ECO:0000256" key="10">
    <source>
        <dbReference type="ARBA" id="ARBA00022984"/>
    </source>
</evidence>
<organism evidence="17 18">
    <name type="scientific">Anaeromassilibacillus senegalensis</name>
    <dbReference type="NCBI Taxonomy" id="1673717"/>
    <lineage>
        <taxon>Bacteria</taxon>
        <taxon>Bacillati</taxon>
        <taxon>Bacillota</taxon>
        <taxon>Clostridia</taxon>
        <taxon>Eubacteriales</taxon>
        <taxon>Acutalibacteraceae</taxon>
        <taxon>Anaeromassilibacillus</taxon>
    </lineage>
</organism>
<dbReference type="InterPro" id="IPR001967">
    <property type="entry name" value="Peptidase_S11_N"/>
</dbReference>
<keyword evidence="8" id="KW-0378">Hydrolase</keyword>
<dbReference type="InterPro" id="IPR018044">
    <property type="entry name" value="Peptidase_S11"/>
</dbReference>
<proteinExistence type="inferred from homology"/>
<evidence type="ECO:0000256" key="4">
    <source>
        <dbReference type="ARBA" id="ARBA00012448"/>
    </source>
</evidence>